<comment type="caution">
    <text evidence="1">The sequence shown here is derived from an EMBL/GenBank/DDBJ whole genome shotgun (WGS) entry which is preliminary data.</text>
</comment>
<organism evidence="1 2">
    <name type="scientific">Ancylostoma ceylanicum</name>
    <dbReference type="NCBI Taxonomy" id="53326"/>
    <lineage>
        <taxon>Eukaryota</taxon>
        <taxon>Metazoa</taxon>
        <taxon>Ecdysozoa</taxon>
        <taxon>Nematoda</taxon>
        <taxon>Chromadorea</taxon>
        <taxon>Rhabditida</taxon>
        <taxon>Rhabditina</taxon>
        <taxon>Rhabditomorpha</taxon>
        <taxon>Strongyloidea</taxon>
        <taxon>Ancylostomatidae</taxon>
        <taxon>Ancylostomatinae</taxon>
        <taxon>Ancylostoma</taxon>
    </lineage>
</organism>
<reference evidence="2" key="1">
    <citation type="journal article" date="2015" name="Nat. Genet.">
        <title>The genome and transcriptome of the zoonotic hookworm Ancylostoma ceylanicum identify infection-specific gene families.</title>
        <authorList>
            <person name="Schwarz E.M."/>
            <person name="Hu Y."/>
            <person name="Antoshechkin I."/>
            <person name="Miller M.M."/>
            <person name="Sternberg P.W."/>
            <person name="Aroian R.V."/>
        </authorList>
    </citation>
    <scope>NUCLEOTIDE SEQUENCE</scope>
    <source>
        <strain evidence="2">HY135</strain>
    </source>
</reference>
<evidence type="ECO:0000313" key="1">
    <source>
        <dbReference type="EMBL" id="EYB95216.1"/>
    </source>
</evidence>
<evidence type="ECO:0000313" key="2">
    <source>
        <dbReference type="Proteomes" id="UP000024635"/>
    </source>
</evidence>
<keyword evidence="2" id="KW-1185">Reference proteome</keyword>
<dbReference type="Proteomes" id="UP000024635">
    <property type="component" value="Unassembled WGS sequence"/>
</dbReference>
<dbReference type="EMBL" id="JARK01001498">
    <property type="protein sequence ID" value="EYB95216.1"/>
    <property type="molecule type" value="Genomic_DNA"/>
</dbReference>
<accession>A0A016SXV7</accession>
<name>A0A016SXV7_9BILA</name>
<dbReference type="AlphaFoldDB" id="A0A016SXV7"/>
<proteinExistence type="predicted"/>
<protein>
    <submittedName>
        <fullName evidence="1">Uncharacterized protein</fullName>
    </submittedName>
</protein>
<gene>
    <name evidence="1" type="primary">Acey_s0162.g3413</name>
    <name evidence="1" type="ORF">Y032_0162g3413</name>
</gene>
<sequence length="77" mass="8609">MLPGLPWVISTMRAARQVSSNVVNSLGLSGRAIRVSSVCQNLIRVSFEDKNYKKKNSSTIFRVIFQLINHLTLASVF</sequence>